<dbReference type="RefSeq" id="WP_137813384.1">
    <property type="nucleotide sequence ID" value="NZ_BJFL01000006.1"/>
</dbReference>
<gene>
    <name evidence="6" type="ORF">GTS_19020</name>
</gene>
<dbReference type="SUPFAM" id="SSF53822">
    <property type="entry name" value="Periplasmic binding protein-like I"/>
    <property type="match status" value="1"/>
</dbReference>
<evidence type="ECO:0000256" key="1">
    <source>
        <dbReference type="ARBA" id="ARBA00004196"/>
    </source>
</evidence>
<feature type="chain" id="PRO_5038881277" evidence="4">
    <location>
        <begin position="30"/>
        <end position="351"/>
    </location>
</feature>
<dbReference type="AlphaFoldDB" id="A0A4D4J6V1"/>
<comment type="caution">
    <text evidence="6">The sequence shown here is derived from an EMBL/GenBank/DDBJ whole genome shotgun (WGS) entry which is preliminary data.</text>
</comment>
<dbReference type="GO" id="GO:0030313">
    <property type="term" value="C:cell envelope"/>
    <property type="evidence" value="ECO:0007669"/>
    <property type="project" value="UniProtKB-SubCell"/>
</dbReference>
<dbReference type="Gene3D" id="3.40.50.2300">
    <property type="match status" value="2"/>
</dbReference>
<proteinExistence type="inferred from homology"/>
<evidence type="ECO:0000256" key="3">
    <source>
        <dbReference type="ARBA" id="ARBA00022729"/>
    </source>
</evidence>
<dbReference type="PANTHER" id="PTHR46847:SF1">
    <property type="entry name" value="D-ALLOSE-BINDING PERIPLASMIC PROTEIN-RELATED"/>
    <property type="match status" value="1"/>
</dbReference>
<dbReference type="InterPro" id="IPR028082">
    <property type="entry name" value="Peripla_BP_I"/>
</dbReference>
<dbReference type="CDD" id="cd01536">
    <property type="entry name" value="PBP1_ABC_sugar_binding-like"/>
    <property type="match status" value="1"/>
</dbReference>
<keyword evidence="3 4" id="KW-0732">Signal</keyword>
<dbReference type="Proteomes" id="UP000298860">
    <property type="component" value="Unassembled WGS sequence"/>
</dbReference>
<reference evidence="7" key="1">
    <citation type="submission" date="2019-04" db="EMBL/GenBank/DDBJ databases">
        <title>Draft genome sequence of Pseudonocardiaceae bacterium SL3-2-4.</title>
        <authorList>
            <person name="Ningsih F."/>
            <person name="Yokota A."/>
            <person name="Sakai Y."/>
            <person name="Nanatani K."/>
            <person name="Yabe S."/>
            <person name="Oetari A."/>
            <person name="Sjamsuridzal W."/>
        </authorList>
    </citation>
    <scope>NUCLEOTIDE SEQUENCE [LARGE SCALE GENOMIC DNA]</scope>
    <source>
        <strain evidence="7">SL3-2-4</strain>
    </source>
</reference>
<evidence type="ECO:0000259" key="5">
    <source>
        <dbReference type="Pfam" id="PF13407"/>
    </source>
</evidence>
<dbReference type="PROSITE" id="PS51257">
    <property type="entry name" value="PROKAR_LIPOPROTEIN"/>
    <property type="match status" value="1"/>
</dbReference>
<dbReference type="PANTHER" id="PTHR46847">
    <property type="entry name" value="D-ALLOSE-BINDING PERIPLASMIC PROTEIN-RELATED"/>
    <property type="match status" value="1"/>
</dbReference>
<name>A0A4D4J6V1_9PSEU</name>
<comment type="subcellular location">
    <subcellularLocation>
        <location evidence="1">Cell envelope</location>
    </subcellularLocation>
</comment>
<organism evidence="6 7">
    <name type="scientific">Gandjariella thermophila</name>
    <dbReference type="NCBI Taxonomy" id="1931992"/>
    <lineage>
        <taxon>Bacteria</taxon>
        <taxon>Bacillati</taxon>
        <taxon>Actinomycetota</taxon>
        <taxon>Actinomycetes</taxon>
        <taxon>Pseudonocardiales</taxon>
        <taxon>Pseudonocardiaceae</taxon>
        <taxon>Gandjariella</taxon>
    </lineage>
</organism>
<feature type="domain" description="Periplasmic binding protein" evidence="5">
    <location>
        <begin position="35"/>
        <end position="290"/>
    </location>
</feature>
<evidence type="ECO:0000313" key="7">
    <source>
        <dbReference type="Proteomes" id="UP000298860"/>
    </source>
</evidence>
<sequence length="351" mass="36374">MTRPLLAVAWSIALVAGAGLTGCSGPATPAARPTIGLVVQNTEVGFAKQWSAGFRAGAQLAGGVDATVTGPPTDDGAMEVDLFRRLTGTAKAGVAVAPLTPELLAGSEADAVDSGIPVVAVSTPPAPGSGVKLLIGNDSYALGEQLADELIRRLPPNATGKVILGNVAPGLAGQDARARGMRDRLTQRMPNLRVMGPFDTQKARAANLSAWQLLVTANPDAVAFLGTGDLDAVNLASIRASTGGTWLAAGYSVDPEALRAVKDGRLFAVVSPDHFLTAAIAGWLLAEHARTGRPLPEGWYAQPGLVVTSANVDEISWRESSDANRLAWFRPQLDRATAGLAAFLRPLDQVR</sequence>
<feature type="signal peptide" evidence="4">
    <location>
        <begin position="1"/>
        <end position="29"/>
    </location>
</feature>
<dbReference type="OrthoDB" id="3286068at2"/>
<evidence type="ECO:0000256" key="4">
    <source>
        <dbReference type="SAM" id="SignalP"/>
    </source>
</evidence>
<protein>
    <submittedName>
        <fullName evidence="6">Sugar ABC transporter substrate-binding protein</fullName>
    </submittedName>
</protein>
<dbReference type="InterPro" id="IPR025997">
    <property type="entry name" value="SBP_2_dom"/>
</dbReference>
<keyword evidence="7" id="KW-1185">Reference proteome</keyword>
<dbReference type="EMBL" id="BJFL01000006">
    <property type="protein sequence ID" value="GDY30269.1"/>
    <property type="molecule type" value="Genomic_DNA"/>
</dbReference>
<comment type="similarity">
    <text evidence="2">Belongs to the bacterial solute-binding protein 2 family.</text>
</comment>
<evidence type="ECO:0000313" key="6">
    <source>
        <dbReference type="EMBL" id="GDY30269.1"/>
    </source>
</evidence>
<dbReference type="GO" id="GO:0030246">
    <property type="term" value="F:carbohydrate binding"/>
    <property type="evidence" value="ECO:0007669"/>
    <property type="project" value="UniProtKB-ARBA"/>
</dbReference>
<accession>A0A4D4J6V1</accession>
<dbReference type="Pfam" id="PF13407">
    <property type="entry name" value="Peripla_BP_4"/>
    <property type="match status" value="1"/>
</dbReference>
<evidence type="ECO:0000256" key="2">
    <source>
        <dbReference type="ARBA" id="ARBA00007639"/>
    </source>
</evidence>